<name>R7TCU3_CAPTE</name>
<evidence type="ECO:0000256" key="5">
    <source>
        <dbReference type="ARBA" id="ARBA00022989"/>
    </source>
</evidence>
<evidence type="ECO:0000256" key="8">
    <source>
        <dbReference type="ARBA" id="ARBA00023170"/>
    </source>
</evidence>
<proteinExistence type="inferred from homology"/>
<keyword evidence="6 10" id="KW-0297">G-protein coupled receptor</keyword>
<dbReference type="Gene3D" id="1.20.1070.10">
    <property type="entry name" value="Rhodopsin 7-helix transmembrane proteins"/>
    <property type="match status" value="1"/>
</dbReference>
<dbReference type="InterPro" id="IPR017452">
    <property type="entry name" value="GPCR_Rhodpsn_7TM"/>
</dbReference>
<dbReference type="Pfam" id="PF00001">
    <property type="entry name" value="7tm_1"/>
    <property type="match status" value="1"/>
</dbReference>
<reference evidence="13 15" key="2">
    <citation type="journal article" date="2013" name="Nature">
        <title>Insights into bilaterian evolution from three spiralian genomes.</title>
        <authorList>
            <person name="Simakov O."/>
            <person name="Marletaz F."/>
            <person name="Cho S.J."/>
            <person name="Edsinger-Gonzales E."/>
            <person name="Havlak P."/>
            <person name="Hellsten U."/>
            <person name="Kuo D.H."/>
            <person name="Larsson T."/>
            <person name="Lv J."/>
            <person name="Arendt D."/>
            <person name="Savage R."/>
            <person name="Osoegawa K."/>
            <person name="de Jong P."/>
            <person name="Grimwood J."/>
            <person name="Chapman J.A."/>
            <person name="Shapiro H."/>
            <person name="Aerts A."/>
            <person name="Otillar R.P."/>
            <person name="Terry A.Y."/>
            <person name="Boore J.L."/>
            <person name="Grigoriev I.V."/>
            <person name="Lindberg D.R."/>
            <person name="Seaver E.C."/>
            <person name="Weisblat D.A."/>
            <person name="Putnam N.H."/>
            <person name="Rokhsar D.S."/>
        </authorList>
    </citation>
    <scope>NUCLEOTIDE SEQUENCE</scope>
    <source>
        <strain evidence="13 15">I ESC-2004</strain>
    </source>
</reference>
<feature type="transmembrane region" description="Helical" evidence="11">
    <location>
        <begin position="111"/>
        <end position="132"/>
    </location>
</feature>
<accession>R7TCU3</accession>
<protein>
    <recommendedName>
        <fullName evidence="12">G-protein coupled receptors family 1 profile domain-containing protein</fullName>
    </recommendedName>
</protein>
<dbReference type="PROSITE" id="PS50262">
    <property type="entry name" value="G_PROTEIN_RECEP_F1_2"/>
    <property type="match status" value="1"/>
</dbReference>
<evidence type="ECO:0000256" key="2">
    <source>
        <dbReference type="ARBA" id="ARBA00010663"/>
    </source>
</evidence>
<dbReference type="STRING" id="283909.R7TCU3"/>
<evidence type="ECO:0000256" key="6">
    <source>
        <dbReference type="ARBA" id="ARBA00023040"/>
    </source>
</evidence>
<feature type="domain" description="G-protein coupled receptors family 1 profile" evidence="12">
    <location>
        <begin position="53"/>
        <end position="312"/>
    </location>
</feature>
<gene>
    <name evidence="13" type="ORF">CAPTEDRAFT_131573</name>
</gene>
<evidence type="ECO:0000256" key="3">
    <source>
        <dbReference type="ARBA" id="ARBA00022475"/>
    </source>
</evidence>
<dbReference type="InterPro" id="IPR000611">
    <property type="entry name" value="NPY_rcpt"/>
</dbReference>
<dbReference type="GO" id="GO:0005886">
    <property type="term" value="C:plasma membrane"/>
    <property type="evidence" value="ECO:0007669"/>
    <property type="project" value="UniProtKB-SubCell"/>
</dbReference>
<dbReference type="AlphaFoldDB" id="R7TCU3"/>
<keyword evidence="3" id="KW-1003">Cell membrane</keyword>
<feature type="transmembrane region" description="Helical" evidence="11">
    <location>
        <begin position="75"/>
        <end position="99"/>
    </location>
</feature>
<reference evidence="15" key="1">
    <citation type="submission" date="2012-12" db="EMBL/GenBank/DDBJ databases">
        <authorList>
            <person name="Hellsten U."/>
            <person name="Grimwood J."/>
            <person name="Chapman J.A."/>
            <person name="Shapiro H."/>
            <person name="Aerts A."/>
            <person name="Otillar R.P."/>
            <person name="Terry A.Y."/>
            <person name="Boore J.L."/>
            <person name="Simakov O."/>
            <person name="Marletaz F."/>
            <person name="Cho S.-J."/>
            <person name="Edsinger-Gonzales E."/>
            <person name="Havlak P."/>
            <person name="Kuo D.-H."/>
            <person name="Larsson T."/>
            <person name="Lv J."/>
            <person name="Arendt D."/>
            <person name="Savage R."/>
            <person name="Osoegawa K."/>
            <person name="de Jong P."/>
            <person name="Lindberg D.R."/>
            <person name="Seaver E.C."/>
            <person name="Weisblat D.A."/>
            <person name="Putnam N.H."/>
            <person name="Grigoriev I.V."/>
            <person name="Rokhsar D.S."/>
        </authorList>
    </citation>
    <scope>NUCLEOTIDE SEQUENCE</scope>
    <source>
        <strain evidence="15">I ESC-2004</strain>
    </source>
</reference>
<dbReference type="PROSITE" id="PS00237">
    <property type="entry name" value="G_PROTEIN_RECEP_F1_1"/>
    <property type="match status" value="1"/>
</dbReference>
<keyword evidence="5 11" id="KW-1133">Transmembrane helix</keyword>
<keyword evidence="9 10" id="KW-0807">Transducer</keyword>
<dbReference type="PRINTS" id="PR00237">
    <property type="entry name" value="GPCRRHODOPSN"/>
</dbReference>
<dbReference type="SMART" id="SM01381">
    <property type="entry name" value="7TM_GPCR_Srsx"/>
    <property type="match status" value="1"/>
</dbReference>
<evidence type="ECO:0000256" key="9">
    <source>
        <dbReference type="ARBA" id="ARBA00023224"/>
    </source>
</evidence>
<dbReference type="PANTHER" id="PTHR24238">
    <property type="entry name" value="G-PROTEIN COUPLED RECEPTOR"/>
    <property type="match status" value="1"/>
</dbReference>
<keyword evidence="8 10" id="KW-0675">Receptor</keyword>
<sequence>MTTNGGPHLANISQSPIIVQEHANSTQDGSAEQELHSLIIILYTATIFLAVGGNLIVIVVFSVGKRSRTDLSGFLINLAVSDLIMAIFCLPFTFTMTMLETWVFSAPMCPIVLYMQTVSVTASVCTNMAIGVDRFWVVTFPLKSRFTKSRSKVVIAVIWAIALGLSSVQLFVGRVTVRSEDSVDCGEVWPQPTETWRRAYTFFILTLTYLLPLSILSVTYGIVGRKLWQRTAPGNADEARDTQQHRSKRKVIKMLVMVVLLFGLCWLPLHVFILVIDYSDVYQPENQHLIKSIYYAVHWLAMSNSFVNPIIYSFLNDSFRVSLISILIITITNQHSSILLHM</sequence>
<evidence type="ECO:0000256" key="7">
    <source>
        <dbReference type="ARBA" id="ARBA00023136"/>
    </source>
</evidence>
<dbReference type="PANTHER" id="PTHR24238:SF57">
    <property type="entry name" value="G-PROTEIN COUPLED RECEPTOR 83"/>
    <property type="match status" value="1"/>
</dbReference>
<evidence type="ECO:0000256" key="10">
    <source>
        <dbReference type="RuleBase" id="RU000688"/>
    </source>
</evidence>
<evidence type="ECO:0000313" key="14">
    <source>
        <dbReference type="EnsemblMetazoa" id="CapteP131573"/>
    </source>
</evidence>
<dbReference type="OMA" id="AASDITM"/>
<comment type="subcellular location">
    <subcellularLocation>
        <location evidence="1">Cell membrane</location>
        <topology evidence="1">Multi-pass membrane protein</topology>
    </subcellularLocation>
</comment>
<feature type="transmembrane region" description="Helical" evidence="11">
    <location>
        <begin position="254"/>
        <end position="276"/>
    </location>
</feature>
<dbReference type="EMBL" id="KB311637">
    <property type="protein sequence ID" value="ELT88896.1"/>
    <property type="molecule type" value="Genomic_DNA"/>
</dbReference>
<dbReference type="EMBL" id="AMQN01015132">
    <property type="status" value="NOT_ANNOTATED_CDS"/>
    <property type="molecule type" value="Genomic_DNA"/>
</dbReference>
<dbReference type="Proteomes" id="UP000014760">
    <property type="component" value="Unassembled WGS sequence"/>
</dbReference>
<dbReference type="SUPFAM" id="SSF81321">
    <property type="entry name" value="Family A G protein-coupled receptor-like"/>
    <property type="match status" value="1"/>
</dbReference>
<organism evidence="13">
    <name type="scientific">Capitella teleta</name>
    <name type="common">Polychaete worm</name>
    <dbReference type="NCBI Taxonomy" id="283909"/>
    <lineage>
        <taxon>Eukaryota</taxon>
        <taxon>Metazoa</taxon>
        <taxon>Spiralia</taxon>
        <taxon>Lophotrochozoa</taxon>
        <taxon>Annelida</taxon>
        <taxon>Polychaeta</taxon>
        <taxon>Sedentaria</taxon>
        <taxon>Scolecida</taxon>
        <taxon>Capitellidae</taxon>
        <taxon>Capitella</taxon>
    </lineage>
</organism>
<keyword evidence="4 10" id="KW-0812">Transmembrane</keyword>
<dbReference type="PRINTS" id="PR01012">
    <property type="entry name" value="NRPEPTIDEYR"/>
</dbReference>
<evidence type="ECO:0000256" key="4">
    <source>
        <dbReference type="ARBA" id="ARBA00022692"/>
    </source>
</evidence>
<feature type="transmembrane region" description="Helical" evidence="11">
    <location>
        <begin position="199"/>
        <end position="223"/>
    </location>
</feature>
<evidence type="ECO:0000313" key="15">
    <source>
        <dbReference type="Proteomes" id="UP000014760"/>
    </source>
</evidence>
<reference evidence="14" key="3">
    <citation type="submission" date="2015-06" db="UniProtKB">
        <authorList>
            <consortium name="EnsemblMetazoa"/>
        </authorList>
    </citation>
    <scope>IDENTIFICATION</scope>
</reference>
<evidence type="ECO:0000313" key="13">
    <source>
        <dbReference type="EMBL" id="ELT88896.1"/>
    </source>
</evidence>
<keyword evidence="7 11" id="KW-0472">Membrane</keyword>
<dbReference type="CDD" id="cd15391">
    <property type="entry name" value="7tmA_NPR-like_invertebrate"/>
    <property type="match status" value="1"/>
</dbReference>
<feature type="transmembrane region" description="Helical" evidence="11">
    <location>
        <begin position="38"/>
        <end position="63"/>
    </location>
</feature>
<feature type="transmembrane region" description="Helical" evidence="11">
    <location>
        <begin position="153"/>
        <end position="172"/>
    </location>
</feature>
<dbReference type="FunFam" id="1.20.1070.10:FF:000291">
    <property type="entry name" value="Predicted protein"/>
    <property type="match status" value="1"/>
</dbReference>
<keyword evidence="15" id="KW-1185">Reference proteome</keyword>
<dbReference type="InterPro" id="IPR000276">
    <property type="entry name" value="GPCR_Rhodpsn"/>
</dbReference>
<dbReference type="HOGENOM" id="CLU_009579_6_1_1"/>
<comment type="similarity">
    <text evidence="2 10">Belongs to the G-protein coupled receptor 1 family.</text>
</comment>
<dbReference type="OrthoDB" id="5981855at2759"/>
<dbReference type="EnsemblMetazoa" id="CapteT131573">
    <property type="protein sequence ID" value="CapteP131573"/>
    <property type="gene ID" value="CapteG131573"/>
</dbReference>
<dbReference type="GO" id="GO:0004983">
    <property type="term" value="F:neuropeptide Y receptor activity"/>
    <property type="evidence" value="ECO:0007669"/>
    <property type="project" value="InterPro"/>
</dbReference>
<feature type="transmembrane region" description="Helical" evidence="11">
    <location>
        <begin position="296"/>
        <end position="315"/>
    </location>
</feature>
<evidence type="ECO:0000259" key="12">
    <source>
        <dbReference type="PROSITE" id="PS50262"/>
    </source>
</evidence>
<evidence type="ECO:0000256" key="11">
    <source>
        <dbReference type="SAM" id="Phobius"/>
    </source>
</evidence>
<evidence type="ECO:0000256" key="1">
    <source>
        <dbReference type="ARBA" id="ARBA00004651"/>
    </source>
</evidence>